<dbReference type="SMART" id="SM00855">
    <property type="entry name" value="PGAM"/>
    <property type="match status" value="1"/>
</dbReference>
<dbReference type="CDD" id="cd07040">
    <property type="entry name" value="HP"/>
    <property type="match status" value="1"/>
</dbReference>
<accession>A0ABU8HDX9</accession>
<dbReference type="Pfam" id="PF00300">
    <property type="entry name" value="His_Phos_1"/>
    <property type="match status" value="1"/>
</dbReference>
<dbReference type="Gene3D" id="3.40.50.1240">
    <property type="entry name" value="Phosphoglycerate mutase-like"/>
    <property type="match status" value="1"/>
</dbReference>
<reference evidence="1 2" key="1">
    <citation type="journal article" date="2018" name="J. Microbiol.">
        <title>Bacillus spongiae sp. nov., isolated from sponge of Jeju Island.</title>
        <authorList>
            <person name="Lee G.E."/>
            <person name="Im W.T."/>
            <person name="Park J.S."/>
        </authorList>
    </citation>
    <scope>NUCLEOTIDE SEQUENCE [LARGE SCALE GENOMIC DNA]</scope>
    <source>
        <strain evidence="1 2">135PIL107-10</strain>
    </source>
</reference>
<name>A0ABU8HDX9_9BACI</name>
<evidence type="ECO:0000313" key="1">
    <source>
        <dbReference type="EMBL" id="MEI5907502.1"/>
    </source>
</evidence>
<keyword evidence="2" id="KW-1185">Reference proteome</keyword>
<organism evidence="1 2">
    <name type="scientific">Bacillus spongiae</name>
    <dbReference type="NCBI Taxonomy" id="2683610"/>
    <lineage>
        <taxon>Bacteria</taxon>
        <taxon>Bacillati</taxon>
        <taxon>Bacillota</taxon>
        <taxon>Bacilli</taxon>
        <taxon>Bacillales</taxon>
        <taxon>Bacillaceae</taxon>
        <taxon>Bacillus</taxon>
    </lineage>
</organism>
<dbReference type="InterPro" id="IPR050275">
    <property type="entry name" value="PGM_Phosphatase"/>
</dbReference>
<evidence type="ECO:0000313" key="2">
    <source>
        <dbReference type="Proteomes" id="UP001312865"/>
    </source>
</evidence>
<dbReference type="SUPFAM" id="SSF53254">
    <property type="entry name" value="Phosphoglycerate mutase-like"/>
    <property type="match status" value="1"/>
</dbReference>
<proteinExistence type="predicted"/>
<dbReference type="InterPro" id="IPR013078">
    <property type="entry name" value="His_Pase_superF_clade-1"/>
</dbReference>
<dbReference type="Proteomes" id="UP001312865">
    <property type="component" value="Unassembled WGS sequence"/>
</dbReference>
<dbReference type="PANTHER" id="PTHR48100:SF1">
    <property type="entry name" value="HISTIDINE PHOSPHATASE FAMILY PROTEIN-RELATED"/>
    <property type="match status" value="1"/>
</dbReference>
<dbReference type="InterPro" id="IPR029033">
    <property type="entry name" value="His_PPase_superfam"/>
</dbReference>
<dbReference type="EMBL" id="JBBAXC010000007">
    <property type="protein sequence ID" value="MEI5907502.1"/>
    <property type="molecule type" value="Genomic_DNA"/>
</dbReference>
<sequence>MELVFIRHGQGEHTTDLPNSLNTRDPALTNQGKKQAVSLRSQFPLSSTDLILISPMRRTLQTVEIWSEGIHCRKIVSPFLSPRMFPQKQEWTTLPCDELLAKEKIKNEFKDFEIDVEEFSKEWWTKGINKLPEQEFVLIADVFLNWCKSTGKNRIYLVSHDGTITSYRQFITEKKLSRNDFPKEVGWLKVNW</sequence>
<dbReference type="PANTHER" id="PTHR48100">
    <property type="entry name" value="BROAD-SPECIFICITY PHOSPHATASE YOR283W-RELATED"/>
    <property type="match status" value="1"/>
</dbReference>
<dbReference type="RefSeq" id="WP_336586936.1">
    <property type="nucleotide sequence ID" value="NZ_JBBAXC010000007.1"/>
</dbReference>
<gene>
    <name evidence="1" type="ORF">WAK64_10575</name>
</gene>
<comment type="caution">
    <text evidence="1">The sequence shown here is derived from an EMBL/GenBank/DDBJ whole genome shotgun (WGS) entry which is preliminary data.</text>
</comment>
<protein>
    <submittedName>
        <fullName evidence="1">Histidine phosphatase family protein</fullName>
    </submittedName>
</protein>